<dbReference type="AlphaFoldDB" id="A0A4Z1FYU5"/>
<dbReference type="EMBL" id="PQXI01000010">
    <property type="protein sequence ID" value="TGO29886.1"/>
    <property type="molecule type" value="Genomic_DNA"/>
</dbReference>
<evidence type="ECO:0000313" key="2">
    <source>
        <dbReference type="Proteomes" id="UP000297910"/>
    </source>
</evidence>
<reference evidence="1 2" key="1">
    <citation type="submission" date="2017-12" db="EMBL/GenBank/DDBJ databases">
        <title>Comparative genomics of Botrytis spp.</title>
        <authorList>
            <person name="Valero-Jimenez C.A."/>
            <person name="Tapia P."/>
            <person name="Veloso J."/>
            <person name="Silva-Moreno E."/>
            <person name="Staats M."/>
            <person name="Valdes J.H."/>
            <person name="Van Kan J.A.L."/>
        </authorList>
    </citation>
    <scope>NUCLEOTIDE SEQUENCE [LARGE SCALE GENOMIC DNA]</scope>
    <source>
        <strain evidence="1 2">Bp0003</strain>
    </source>
</reference>
<evidence type="ECO:0000313" key="1">
    <source>
        <dbReference type="EMBL" id="TGO29886.1"/>
    </source>
</evidence>
<keyword evidence="2" id="KW-1185">Reference proteome</keyword>
<accession>A0A4Z1FYU5</accession>
<sequence>MFPISSAASQRHDVANIVSGCNGMVMAPTHLIYVSSQDVGDMAKLMDGQECPYKGGYLILGYCWGMTPKDAPWQLTTTTMPLFATEIPLRILP</sequence>
<comment type="caution">
    <text evidence="1">The sequence shown here is derived from an EMBL/GenBank/DDBJ whole genome shotgun (WGS) entry which is preliminary data.</text>
</comment>
<dbReference type="Proteomes" id="UP000297910">
    <property type="component" value="Unassembled WGS sequence"/>
</dbReference>
<proteinExistence type="predicted"/>
<evidence type="ECO:0008006" key="3">
    <source>
        <dbReference type="Google" id="ProtNLM"/>
    </source>
</evidence>
<name>A0A4Z1FYU5_9HELO</name>
<organism evidence="1 2">
    <name type="scientific">Botrytis paeoniae</name>
    <dbReference type="NCBI Taxonomy" id="278948"/>
    <lineage>
        <taxon>Eukaryota</taxon>
        <taxon>Fungi</taxon>
        <taxon>Dikarya</taxon>
        <taxon>Ascomycota</taxon>
        <taxon>Pezizomycotina</taxon>
        <taxon>Leotiomycetes</taxon>
        <taxon>Helotiales</taxon>
        <taxon>Sclerotiniaceae</taxon>
        <taxon>Botrytis</taxon>
    </lineage>
</organism>
<gene>
    <name evidence="1" type="ORF">BPAE_0010g00710</name>
</gene>
<protein>
    <recommendedName>
        <fullName evidence="3">Heterokaryon incompatibility domain-containing protein</fullName>
    </recommendedName>
</protein>